<protein>
    <submittedName>
        <fullName evidence="2">Uncharacterized protein</fullName>
    </submittedName>
</protein>
<feature type="region of interest" description="Disordered" evidence="1">
    <location>
        <begin position="129"/>
        <end position="148"/>
    </location>
</feature>
<evidence type="ECO:0000256" key="1">
    <source>
        <dbReference type="SAM" id="MobiDB-lite"/>
    </source>
</evidence>
<feature type="compositionally biased region" description="Basic and acidic residues" evidence="1">
    <location>
        <begin position="137"/>
        <end position="148"/>
    </location>
</feature>
<dbReference type="EMBL" id="BAABCE010000049">
    <property type="protein sequence ID" value="GAA3597649.1"/>
    <property type="molecule type" value="Genomic_DNA"/>
</dbReference>
<evidence type="ECO:0000313" key="2">
    <source>
        <dbReference type="EMBL" id="GAA3597649.1"/>
    </source>
</evidence>
<keyword evidence="3" id="KW-1185">Reference proteome</keyword>
<organism evidence="2 3">
    <name type="scientific">Streptomyces osmaniensis</name>
    <dbReference type="NCBI Taxonomy" id="593134"/>
    <lineage>
        <taxon>Bacteria</taxon>
        <taxon>Bacillati</taxon>
        <taxon>Actinomycetota</taxon>
        <taxon>Actinomycetes</taxon>
        <taxon>Kitasatosporales</taxon>
        <taxon>Streptomycetaceae</taxon>
        <taxon>Streptomyces</taxon>
    </lineage>
</organism>
<name>A0ABP6Z703_9ACTN</name>
<proteinExistence type="predicted"/>
<comment type="caution">
    <text evidence="2">The sequence shown here is derived from an EMBL/GenBank/DDBJ whole genome shotgun (WGS) entry which is preliminary data.</text>
</comment>
<accession>A0ABP6Z703</accession>
<gene>
    <name evidence="2" type="ORF">GCM10022295_92700</name>
</gene>
<reference evidence="3" key="1">
    <citation type="journal article" date="2019" name="Int. J. Syst. Evol. Microbiol.">
        <title>The Global Catalogue of Microorganisms (GCM) 10K type strain sequencing project: providing services to taxonomists for standard genome sequencing and annotation.</title>
        <authorList>
            <consortium name="The Broad Institute Genomics Platform"/>
            <consortium name="The Broad Institute Genome Sequencing Center for Infectious Disease"/>
            <person name="Wu L."/>
            <person name="Ma J."/>
        </authorList>
    </citation>
    <scope>NUCLEOTIDE SEQUENCE [LARGE SCALE GENOMIC DNA]</scope>
    <source>
        <strain evidence="3">JCM 17656</strain>
    </source>
</reference>
<evidence type="ECO:0000313" key="3">
    <source>
        <dbReference type="Proteomes" id="UP001500707"/>
    </source>
</evidence>
<dbReference type="Proteomes" id="UP001500707">
    <property type="component" value="Unassembled WGS sequence"/>
</dbReference>
<sequence length="148" mass="15654">MLSSVPSMVRPAAQGRIQAIVKLAARLEHADAAMAGDPAEWHRTLLRTVADLAEAAGEAAIELTKTAMDTKALTPTEIAKASRVTRATVYSRAKGSGSSRRGAIPPAESKRTIFVARKFRKPISVGGQPAVGGAFEASERFSKEADRP</sequence>
<dbReference type="RefSeq" id="WP_346186840.1">
    <property type="nucleotide sequence ID" value="NZ_BAABCE010000049.1"/>
</dbReference>